<feature type="compositionally biased region" description="Basic and acidic residues" evidence="1">
    <location>
        <begin position="450"/>
        <end position="467"/>
    </location>
</feature>
<dbReference type="AlphaFoldDB" id="A0AAV1F8M0"/>
<dbReference type="PANTHER" id="PTHR22708">
    <property type="entry name" value="LEUCINE-RICH REPEAT-CONTAINING PROTEIN 56"/>
    <property type="match status" value="1"/>
</dbReference>
<evidence type="ECO:0000313" key="3">
    <source>
        <dbReference type="Proteomes" id="UP001178508"/>
    </source>
</evidence>
<feature type="region of interest" description="Disordered" evidence="1">
    <location>
        <begin position="257"/>
        <end position="335"/>
    </location>
</feature>
<accession>A0AAV1F8M0</accession>
<dbReference type="PROSITE" id="PS51450">
    <property type="entry name" value="LRR"/>
    <property type="match status" value="1"/>
</dbReference>
<feature type="compositionally biased region" description="Polar residues" evidence="1">
    <location>
        <begin position="470"/>
        <end position="485"/>
    </location>
</feature>
<protein>
    <submittedName>
        <fullName evidence="2">Leucine-rich repeat-containing protein 56</fullName>
    </submittedName>
</protein>
<proteinExistence type="predicted"/>
<feature type="compositionally biased region" description="Polar residues" evidence="1">
    <location>
        <begin position="283"/>
        <end position="311"/>
    </location>
</feature>
<dbReference type="PANTHER" id="PTHR22708:SF0">
    <property type="entry name" value="LEUCINE-RICH REPEAT-CONTAINING PROTEIN 56"/>
    <property type="match status" value="1"/>
</dbReference>
<feature type="region of interest" description="Disordered" evidence="1">
    <location>
        <begin position="421"/>
        <end position="529"/>
    </location>
</feature>
<dbReference type="SUPFAM" id="SSF52058">
    <property type="entry name" value="L domain-like"/>
    <property type="match status" value="1"/>
</dbReference>
<feature type="compositionally biased region" description="Low complexity" evidence="1">
    <location>
        <begin position="314"/>
        <end position="328"/>
    </location>
</feature>
<dbReference type="InterPro" id="IPR040091">
    <property type="entry name" value="LRRC56"/>
</dbReference>
<dbReference type="InterPro" id="IPR001611">
    <property type="entry name" value="Leu-rich_rpt"/>
</dbReference>
<dbReference type="InterPro" id="IPR032675">
    <property type="entry name" value="LRR_dom_sf"/>
</dbReference>
<evidence type="ECO:0000256" key="1">
    <source>
        <dbReference type="SAM" id="MobiDB-lite"/>
    </source>
</evidence>
<dbReference type="Proteomes" id="UP001178508">
    <property type="component" value="Chromosome 5"/>
</dbReference>
<organism evidence="2 3">
    <name type="scientific">Xyrichtys novacula</name>
    <name type="common">Pearly razorfish</name>
    <name type="synonym">Hemipteronotus novacula</name>
    <dbReference type="NCBI Taxonomy" id="13765"/>
    <lineage>
        <taxon>Eukaryota</taxon>
        <taxon>Metazoa</taxon>
        <taxon>Chordata</taxon>
        <taxon>Craniata</taxon>
        <taxon>Vertebrata</taxon>
        <taxon>Euteleostomi</taxon>
        <taxon>Actinopterygii</taxon>
        <taxon>Neopterygii</taxon>
        <taxon>Teleostei</taxon>
        <taxon>Neoteleostei</taxon>
        <taxon>Acanthomorphata</taxon>
        <taxon>Eupercaria</taxon>
        <taxon>Labriformes</taxon>
        <taxon>Labridae</taxon>
        <taxon>Xyrichtys</taxon>
    </lineage>
</organism>
<keyword evidence="3" id="KW-1185">Reference proteome</keyword>
<reference evidence="2" key="1">
    <citation type="submission" date="2023-08" db="EMBL/GenBank/DDBJ databases">
        <authorList>
            <person name="Alioto T."/>
            <person name="Alioto T."/>
            <person name="Gomez Garrido J."/>
        </authorList>
    </citation>
    <scope>NUCLEOTIDE SEQUENCE</scope>
</reference>
<sequence length="661" mass="72129">MSCCPDSVPVETRPGTARVQVTELGESGSNNPTPTKKPCEGSDTAVDVYITPEKLEWLCGTQDLSHVTSLEICVDTRECTLGNFGVYLPKLVQLKMNNSRIMSVRDLGTTLSHLQVLHMSCCSLKDLDGISIFSALKELHVDFNYLSDLSPVAMLENLQLLDLEGNQVDDLAQVQYLGLCGKLQSLTLEGNALCFCHNPTASQMVNYSYRAAVREMIPQLRFLDNVRVEEEGCSYTSTIGKDWAVLRDSIRNFNSSQVAPEDEETVNSAGAHSKNSLAKRPNSGLSCTRPLSLTSPRPLSGSRPMSANTPGVLSPPGSSRGSSDSDLSTVDTETSSLTHGAGKILFCGNPVQAIRARREKLKTAPTRSAFSPRNLPIHVPEHTYDLEEPDVGKCDDVFAELRAWREQHGRRLQAIKTERGPQILSIQYSDEEEEGYDDDDDNDDEEENGSDDKMSCSSDKESRRGASRDSLVTTSSGSLLQSPSPDQYHRGGLSPEVARLSLSPDATPSPSPPLSATAASCNQKPIGTRARRLRLSQTSLRENLPHFSRVGGLSGTFSSAEETDLTPEGFQKLTRTDLTLLPAPSLKPHPPPATALGERLTGLCAEMDWTSAQSGSHLHTSTKCKVLDRPKITRPHTARAALQKHQQHHRHQPCRGSSHPN</sequence>
<feature type="region of interest" description="Disordered" evidence="1">
    <location>
        <begin position="633"/>
        <end position="661"/>
    </location>
</feature>
<feature type="compositionally biased region" description="Acidic residues" evidence="1">
    <location>
        <begin position="429"/>
        <end position="449"/>
    </location>
</feature>
<name>A0AAV1F8M0_XYRNO</name>
<evidence type="ECO:0000313" key="2">
    <source>
        <dbReference type="EMBL" id="CAJ1057403.1"/>
    </source>
</evidence>
<dbReference type="EMBL" id="OY660868">
    <property type="protein sequence ID" value="CAJ1057403.1"/>
    <property type="molecule type" value="Genomic_DNA"/>
</dbReference>
<feature type="compositionally biased region" description="Polar residues" evidence="1">
    <location>
        <begin position="266"/>
        <end position="276"/>
    </location>
</feature>
<dbReference type="Gene3D" id="3.80.10.10">
    <property type="entry name" value="Ribonuclease Inhibitor"/>
    <property type="match status" value="1"/>
</dbReference>
<gene>
    <name evidence="2" type="ORF">XNOV1_A039733</name>
</gene>